<dbReference type="RefSeq" id="WP_305732153.1">
    <property type="nucleotide sequence ID" value="NZ_OW150024.1"/>
</dbReference>
<name>A0ABN8HMR2_9BACT</name>
<feature type="chain" id="PRO_5045430174" evidence="1">
    <location>
        <begin position="25"/>
        <end position="88"/>
    </location>
</feature>
<organism evidence="2 3">
    <name type="scientific">Trichlorobacter ammonificans</name>
    <dbReference type="NCBI Taxonomy" id="2916410"/>
    <lineage>
        <taxon>Bacteria</taxon>
        <taxon>Pseudomonadati</taxon>
        <taxon>Thermodesulfobacteriota</taxon>
        <taxon>Desulfuromonadia</taxon>
        <taxon>Geobacterales</taxon>
        <taxon>Geobacteraceae</taxon>
        <taxon>Trichlorobacter</taxon>
    </lineage>
</organism>
<proteinExistence type="predicted"/>
<protein>
    <submittedName>
        <fullName evidence="2">Uncharacterized protein</fullName>
    </submittedName>
</protein>
<accession>A0ABN8HMR2</accession>
<evidence type="ECO:0000256" key="1">
    <source>
        <dbReference type="SAM" id="SignalP"/>
    </source>
</evidence>
<dbReference type="EMBL" id="OW150024">
    <property type="protein sequence ID" value="CAH2031322.1"/>
    <property type="molecule type" value="Genomic_DNA"/>
</dbReference>
<keyword evidence="1" id="KW-0732">Signal</keyword>
<reference evidence="2 3" key="1">
    <citation type="submission" date="2022-03" db="EMBL/GenBank/DDBJ databases">
        <authorList>
            <person name="Koch H."/>
        </authorList>
    </citation>
    <scope>NUCLEOTIDE SEQUENCE [LARGE SCALE GENOMIC DNA]</scope>
    <source>
        <strain evidence="2 3">G1</strain>
    </source>
</reference>
<keyword evidence="3" id="KW-1185">Reference proteome</keyword>
<evidence type="ECO:0000313" key="2">
    <source>
        <dbReference type="EMBL" id="CAH2031322.1"/>
    </source>
</evidence>
<evidence type="ECO:0000313" key="3">
    <source>
        <dbReference type="Proteomes" id="UP001295463"/>
    </source>
</evidence>
<sequence length="88" mass="9979">MKKTPVICASFLLACFLINTDAEAKRIPTGNTYDVVVRCDGPNQKDQYVQVRAVTQPEAEQMAKHKAYLARYFDSSCKNPKIKKIKKL</sequence>
<dbReference type="Proteomes" id="UP001295463">
    <property type="component" value="Chromosome"/>
</dbReference>
<gene>
    <name evidence="2" type="ORF">GEAMG1_1492</name>
</gene>
<dbReference type="PROSITE" id="PS51257">
    <property type="entry name" value="PROKAR_LIPOPROTEIN"/>
    <property type="match status" value="1"/>
</dbReference>
<feature type="signal peptide" evidence="1">
    <location>
        <begin position="1"/>
        <end position="24"/>
    </location>
</feature>